<evidence type="ECO:0000256" key="8">
    <source>
        <dbReference type="ARBA" id="ARBA00046341"/>
    </source>
</evidence>
<dbReference type="Pfam" id="PF02617">
    <property type="entry name" value="ClpS"/>
    <property type="match status" value="1"/>
</dbReference>
<feature type="domain" description="UBR-type" evidence="11">
    <location>
        <begin position="141"/>
        <end position="212"/>
    </location>
</feature>
<evidence type="ECO:0000256" key="7">
    <source>
        <dbReference type="ARBA" id="ARBA00022833"/>
    </source>
</evidence>
<dbReference type="CDD" id="cd19672">
    <property type="entry name" value="UBR-box_UBR1_like"/>
    <property type="match status" value="1"/>
</dbReference>
<evidence type="ECO:0000256" key="4">
    <source>
        <dbReference type="ARBA" id="ARBA00022723"/>
    </source>
</evidence>
<keyword evidence="6 10" id="KW-0833">Ubl conjugation pathway</keyword>
<dbReference type="InterPro" id="IPR014719">
    <property type="entry name" value="Ribosomal_bL12_C/ClpS-like"/>
</dbReference>
<evidence type="ECO:0000256" key="6">
    <source>
        <dbReference type="ARBA" id="ARBA00022786"/>
    </source>
</evidence>
<dbReference type="PANTHER" id="PTHR21497:SF24">
    <property type="entry name" value="E3 UBIQUITIN-PROTEIN LIGASE UBR1"/>
    <property type="match status" value="1"/>
</dbReference>
<reference evidence="12" key="1">
    <citation type="submission" date="2021-02" db="EMBL/GenBank/DDBJ databases">
        <authorList>
            <person name="Nowell W R."/>
        </authorList>
    </citation>
    <scope>NUCLEOTIDE SEQUENCE</scope>
</reference>
<dbReference type="EMBL" id="CAJNOI010000020">
    <property type="protein sequence ID" value="CAF0830795.1"/>
    <property type="molecule type" value="Genomic_DNA"/>
</dbReference>
<dbReference type="GO" id="GO:0005737">
    <property type="term" value="C:cytoplasm"/>
    <property type="evidence" value="ECO:0007669"/>
    <property type="project" value="TreeGrafter"/>
</dbReference>
<evidence type="ECO:0000259" key="11">
    <source>
        <dbReference type="PROSITE" id="PS51157"/>
    </source>
</evidence>
<keyword evidence="5 10" id="KW-0863">Zinc-finger</keyword>
<evidence type="ECO:0000256" key="9">
    <source>
        <dbReference type="PROSITE-ProRule" id="PRU00508"/>
    </source>
</evidence>
<name>A0A813US08_9BILA</name>
<keyword evidence="4 10" id="KW-0479">Metal-binding</keyword>
<dbReference type="GO" id="GO:0071596">
    <property type="term" value="P:ubiquitin-dependent protein catabolic process via the N-end rule pathway"/>
    <property type="evidence" value="ECO:0007669"/>
    <property type="project" value="UniProtKB-UniRule"/>
</dbReference>
<dbReference type="EC" id="2.3.2.27" evidence="10"/>
<evidence type="ECO:0000256" key="2">
    <source>
        <dbReference type="ARBA" id="ARBA00004906"/>
    </source>
</evidence>
<comment type="similarity">
    <text evidence="8 10">Belongs to the E3 ubiquitin-protein ligase UBR1-like family.</text>
</comment>
<evidence type="ECO:0000313" key="12">
    <source>
        <dbReference type="EMBL" id="CAF0830795.1"/>
    </source>
</evidence>
<keyword evidence="7 10" id="KW-0862">Zinc</keyword>
<dbReference type="GO" id="GO:0000151">
    <property type="term" value="C:ubiquitin ligase complex"/>
    <property type="evidence" value="ECO:0007669"/>
    <property type="project" value="TreeGrafter"/>
</dbReference>
<keyword evidence="14" id="KW-1185">Reference proteome</keyword>
<protein>
    <recommendedName>
        <fullName evidence="10">E3 ubiquitin-protein ligase</fullName>
        <ecNumber evidence="10">2.3.2.27</ecNumber>
    </recommendedName>
</protein>
<gene>
    <name evidence="12" type="ORF">BJG266_LOCUS6772</name>
    <name evidence="13" type="ORF">QVE165_LOCUS50836</name>
</gene>
<dbReference type="Proteomes" id="UP000663877">
    <property type="component" value="Unassembled WGS sequence"/>
</dbReference>
<dbReference type="Pfam" id="PF02207">
    <property type="entry name" value="zf-UBR"/>
    <property type="match status" value="1"/>
</dbReference>
<evidence type="ECO:0000256" key="10">
    <source>
        <dbReference type="RuleBase" id="RU366018"/>
    </source>
</evidence>
<dbReference type="GO" id="GO:0061630">
    <property type="term" value="F:ubiquitin protein ligase activity"/>
    <property type="evidence" value="ECO:0007669"/>
    <property type="project" value="UniProtKB-UniRule"/>
</dbReference>
<dbReference type="FunFam" id="2.10.110.30:FF:000001">
    <property type="entry name" value="E3 ubiquitin-protein ligase UBR2 isoform 1"/>
    <property type="match status" value="1"/>
</dbReference>
<dbReference type="Gene3D" id="3.30.1390.10">
    <property type="match status" value="1"/>
</dbReference>
<evidence type="ECO:0000313" key="15">
    <source>
        <dbReference type="Proteomes" id="UP000663877"/>
    </source>
</evidence>
<dbReference type="InterPro" id="IPR003126">
    <property type="entry name" value="Znf_UBR"/>
</dbReference>
<keyword evidence="3 10" id="KW-0808">Transferase</keyword>
<organism evidence="12 15">
    <name type="scientific">Adineta steineri</name>
    <dbReference type="NCBI Taxonomy" id="433720"/>
    <lineage>
        <taxon>Eukaryota</taxon>
        <taxon>Metazoa</taxon>
        <taxon>Spiralia</taxon>
        <taxon>Gnathifera</taxon>
        <taxon>Rotifera</taxon>
        <taxon>Eurotatoria</taxon>
        <taxon>Bdelloidea</taxon>
        <taxon>Adinetida</taxon>
        <taxon>Adinetidae</taxon>
        <taxon>Adineta</taxon>
    </lineage>
</organism>
<feature type="zinc finger region" description="UBR-type" evidence="9">
    <location>
        <begin position="141"/>
        <end position="212"/>
    </location>
</feature>
<dbReference type="OrthoDB" id="26387at2759"/>
<comment type="catalytic activity">
    <reaction evidence="1 10">
        <text>S-ubiquitinyl-[E2 ubiquitin-conjugating enzyme]-L-cysteine + [acceptor protein]-L-lysine = [E2 ubiquitin-conjugating enzyme]-L-cysteine + N(6)-ubiquitinyl-[acceptor protein]-L-lysine.</text>
        <dbReference type="EC" id="2.3.2.27"/>
    </reaction>
</comment>
<dbReference type="SUPFAM" id="SSF54736">
    <property type="entry name" value="ClpS-like"/>
    <property type="match status" value="1"/>
</dbReference>
<evidence type="ECO:0000256" key="3">
    <source>
        <dbReference type="ARBA" id="ARBA00022679"/>
    </source>
</evidence>
<evidence type="ECO:0000256" key="5">
    <source>
        <dbReference type="ARBA" id="ARBA00022771"/>
    </source>
</evidence>
<dbReference type="InterPro" id="IPR039164">
    <property type="entry name" value="UBR1-like"/>
</dbReference>
<dbReference type="InterPro" id="IPR003769">
    <property type="entry name" value="ClpS_core"/>
</dbReference>
<dbReference type="FunFam" id="3.30.1390.10:FF:000010">
    <property type="entry name" value="E3 ubiquitin-protein ligase ubr-1"/>
    <property type="match status" value="1"/>
</dbReference>
<evidence type="ECO:0000313" key="13">
    <source>
        <dbReference type="EMBL" id="CAF1587546.1"/>
    </source>
</evidence>
<dbReference type="SMART" id="SM00396">
    <property type="entry name" value="ZnF_UBR1"/>
    <property type="match status" value="1"/>
</dbReference>
<sequence length="439" mass="50859">MDDVDSIDLSDNDEFMLDVEITAANVQDALNMALADDDSNSNLPSITTNIDLPPLSDELINFDGNKFGEELLKTTDLEKALFEHWKTFVPQCYIFHTQLIKGIIEQRTQEILFRPLDIYLYGTLNTDEAIQTIRSFNKQSTVCGHLFKSDEPTYFCRDCCVDPTCVLCTECFLQSEHRKHRYKMNVSAGGGYCDCGDSEAWKQYVHCNLHLPRDDNNESADDILNRLPSDLRLRAKQLFHILLHFIIKLLCTENYQDIPNDLKNEYWDGDHKRYVTMLFNDEVHTYDQVINVLSRAIQCTKQEGHEFASLVDREGRTVIRIGPKDQCVEAKNTIRARTAEIPLKCEIYPSSFISLQYFAQKLLSYLQDTIAISDGFRRIFCECEMECDDKQNIIITEKVLLGEKMLWKSARSALHQIFINSFFMDAEWKKTFAIIYMKV</sequence>
<proteinExistence type="inferred from homology"/>
<dbReference type="Proteomes" id="UP000663832">
    <property type="component" value="Unassembled WGS sequence"/>
</dbReference>
<evidence type="ECO:0000256" key="1">
    <source>
        <dbReference type="ARBA" id="ARBA00000900"/>
    </source>
</evidence>
<evidence type="ECO:0000313" key="14">
    <source>
        <dbReference type="Proteomes" id="UP000663832"/>
    </source>
</evidence>
<dbReference type="EMBL" id="CAJNOM010001036">
    <property type="protein sequence ID" value="CAF1587546.1"/>
    <property type="molecule type" value="Genomic_DNA"/>
</dbReference>
<dbReference type="GO" id="GO:0016567">
    <property type="term" value="P:protein ubiquitination"/>
    <property type="evidence" value="ECO:0007669"/>
    <property type="project" value="UniProtKB-UniRule"/>
</dbReference>
<accession>A0A813US08</accession>
<dbReference type="GO" id="GO:0008270">
    <property type="term" value="F:zinc ion binding"/>
    <property type="evidence" value="ECO:0007669"/>
    <property type="project" value="UniProtKB-UniRule"/>
</dbReference>
<dbReference type="PANTHER" id="PTHR21497">
    <property type="entry name" value="UBIQUITIN LIGASE E3 ALPHA-RELATED"/>
    <property type="match status" value="1"/>
</dbReference>
<comment type="caution">
    <text evidence="12">The sequence shown here is derived from an EMBL/GenBank/DDBJ whole genome shotgun (WGS) entry which is preliminary data.</text>
</comment>
<dbReference type="UniPathway" id="UPA00143"/>
<dbReference type="AlphaFoldDB" id="A0A813US08"/>
<dbReference type="Gene3D" id="2.10.110.30">
    <property type="match status" value="1"/>
</dbReference>
<comment type="pathway">
    <text evidence="2 10">Protein modification; protein ubiquitination.</text>
</comment>
<dbReference type="PROSITE" id="PS51157">
    <property type="entry name" value="ZF_UBR"/>
    <property type="match status" value="1"/>
</dbReference>
<comment type="function">
    <text evidence="10">Ubiquitin ligase protein which is a component of the N-end rule pathway. Recognizes and binds to proteins bearing specific N-terminal residues that are destabilizing according to the N-end rule, leading to their ubiquitination and subsequent degradation.</text>
</comment>